<evidence type="ECO:0000313" key="1">
    <source>
        <dbReference type="EMBL" id="KRZ80154.1"/>
    </source>
</evidence>
<dbReference type="Proteomes" id="UP000054843">
    <property type="component" value="Unassembled WGS sequence"/>
</dbReference>
<protein>
    <submittedName>
        <fullName evidence="1">Uncharacterized protein</fullName>
    </submittedName>
</protein>
<keyword evidence="2" id="KW-1185">Reference proteome</keyword>
<comment type="caution">
    <text evidence="1">The sequence shown here is derived from an EMBL/GenBank/DDBJ whole genome shotgun (WGS) entry which is preliminary data.</text>
</comment>
<accession>A0A0V1N863</accession>
<evidence type="ECO:0000313" key="2">
    <source>
        <dbReference type="Proteomes" id="UP000054843"/>
    </source>
</evidence>
<name>A0A0V1N863_9BILA</name>
<proteinExistence type="predicted"/>
<sequence>MANAEKKNYLLKNVKRFNFVHVTPRPSLLVPRFQRRCVFPGRQRSNGSSRCLVILTPGHNSTSLTTDCRWAVAV</sequence>
<gene>
    <name evidence="1" type="ORF">T10_2239</name>
</gene>
<reference evidence="1 2" key="1">
    <citation type="submission" date="2015-01" db="EMBL/GenBank/DDBJ databases">
        <title>Evolution of Trichinella species and genotypes.</title>
        <authorList>
            <person name="Korhonen P.K."/>
            <person name="Edoardo P."/>
            <person name="Giuseppe L.R."/>
            <person name="Gasser R.B."/>
        </authorList>
    </citation>
    <scope>NUCLEOTIDE SEQUENCE [LARGE SCALE GENOMIC DNA]</scope>
    <source>
        <strain evidence="1">ISS1980</strain>
    </source>
</reference>
<dbReference type="EMBL" id="JYDO01000003">
    <property type="protein sequence ID" value="KRZ80154.1"/>
    <property type="molecule type" value="Genomic_DNA"/>
</dbReference>
<organism evidence="1 2">
    <name type="scientific">Trichinella papuae</name>
    <dbReference type="NCBI Taxonomy" id="268474"/>
    <lineage>
        <taxon>Eukaryota</taxon>
        <taxon>Metazoa</taxon>
        <taxon>Ecdysozoa</taxon>
        <taxon>Nematoda</taxon>
        <taxon>Enoplea</taxon>
        <taxon>Dorylaimia</taxon>
        <taxon>Trichinellida</taxon>
        <taxon>Trichinellidae</taxon>
        <taxon>Trichinella</taxon>
    </lineage>
</organism>
<dbReference type="AlphaFoldDB" id="A0A0V1N863"/>